<dbReference type="Gene3D" id="3.40.190.10">
    <property type="entry name" value="Periplasmic binding protein-like II"/>
    <property type="match status" value="2"/>
</dbReference>
<feature type="chain" id="PRO_5016405598" evidence="5">
    <location>
        <begin position="20"/>
        <end position="249"/>
    </location>
</feature>
<dbReference type="PIRSF" id="PIRSF004846">
    <property type="entry name" value="ModA"/>
    <property type="match status" value="1"/>
</dbReference>
<dbReference type="GO" id="GO:0030973">
    <property type="term" value="F:molybdate ion binding"/>
    <property type="evidence" value="ECO:0007669"/>
    <property type="project" value="InterPro"/>
</dbReference>
<dbReference type="InterPro" id="IPR050682">
    <property type="entry name" value="ModA/WtpA"/>
</dbReference>
<sequence length="249" mass="27120">MKKLILCLLLLPVTLLAQTQPLRVAVAANAQFVMEQLKTAFQKKTGIQVESIVNSSGKLTTQIQQGAPYDVFLSADMEYPQTLHKHGLTVAAPIVYAYGSLVLWTLSDLPLTADLKVLSDPAVRHVAMANPATAPYGEAAVSFLKSQKLLDLVQPKIVYGESIAQVNQYILSGAAEIGFTAKSVVLDPGLAKRGHWIDLPTTGYSPIAQGVVVLKRTSLTKEARQFMEFLRSPAARRILQQFGYRSANI</sequence>
<dbReference type="CDD" id="cd13539">
    <property type="entry name" value="PBP2_AvModA"/>
    <property type="match status" value="1"/>
</dbReference>
<proteinExistence type="inferred from homology"/>
<keyword evidence="2 4" id="KW-0479">Metal-binding</keyword>
<evidence type="ECO:0000256" key="3">
    <source>
        <dbReference type="ARBA" id="ARBA00022729"/>
    </source>
</evidence>
<dbReference type="RefSeq" id="WP_111340501.1">
    <property type="nucleotide sequence ID" value="NZ_QLII01000001.1"/>
</dbReference>
<name>A0A327NFP5_9BACT</name>
<dbReference type="GO" id="GO:0015689">
    <property type="term" value="P:molybdate ion transport"/>
    <property type="evidence" value="ECO:0007669"/>
    <property type="project" value="InterPro"/>
</dbReference>
<feature type="binding site" evidence="4">
    <location>
        <position position="163"/>
    </location>
    <ligand>
        <name>molybdate</name>
        <dbReference type="ChEBI" id="CHEBI:36264"/>
    </ligand>
</feature>
<evidence type="ECO:0000256" key="4">
    <source>
        <dbReference type="PIRSR" id="PIRSR004846-1"/>
    </source>
</evidence>
<keyword evidence="7" id="KW-1185">Reference proteome</keyword>
<dbReference type="SUPFAM" id="SSF53850">
    <property type="entry name" value="Periplasmic binding protein-like II"/>
    <property type="match status" value="1"/>
</dbReference>
<organism evidence="6 7">
    <name type="scientific">Spirosoma telluris</name>
    <dbReference type="NCBI Taxonomy" id="2183553"/>
    <lineage>
        <taxon>Bacteria</taxon>
        <taxon>Pseudomonadati</taxon>
        <taxon>Bacteroidota</taxon>
        <taxon>Cytophagia</taxon>
        <taxon>Cytophagales</taxon>
        <taxon>Cytophagaceae</taxon>
        <taxon>Spirosoma</taxon>
    </lineage>
</organism>
<accession>A0A327NFP5</accession>
<dbReference type="GO" id="GO:0046872">
    <property type="term" value="F:metal ion binding"/>
    <property type="evidence" value="ECO:0007669"/>
    <property type="project" value="UniProtKB-KW"/>
</dbReference>
<evidence type="ECO:0000313" key="6">
    <source>
        <dbReference type="EMBL" id="RAI73623.1"/>
    </source>
</evidence>
<feature type="signal peptide" evidence="5">
    <location>
        <begin position="1"/>
        <end position="19"/>
    </location>
</feature>
<gene>
    <name evidence="6" type="primary">modA</name>
    <name evidence="6" type="ORF">HMF3257_02825</name>
</gene>
<protein>
    <submittedName>
        <fullName evidence="6">Molybdate ABC transporter substrate-binding protein</fullName>
    </submittedName>
</protein>
<dbReference type="PANTHER" id="PTHR30632:SF14">
    <property type="entry name" value="TUNGSTATE_MOLYBDATE_CHROMATE-BINDING PROTEIN MODA"/>
    <property type="match status" value="1"/>
</dbReference>
<reference evidence="6 7" key="1">
    <citation type="submission" date="2018-06" db="EMBL/GenBank/DDBJ databases">
        <title>Spirosoma sp. HMF3257 Genome sequencing and assembly.</title>
        <authorList>
            <person name="Kang H."/>
            <person name="Cha I."/>
            <person name="Kim H."/>
            <person name="Kang J."/>
            <person name="Joh K."/>
        </authorList>
    </citation>
    <scope>NUCLEOTIDE SEQUENCE [LARGE SCALE GENOMIC DNA]</scope>
    <source>
        <strain evidence="6 7">HMF3257</strain>
    </source>
</reference>
<evidence type="ECO:0000256" key="1">
    <source>
        <dbReference type="ARBA" id="ARBA00009175"/>
    </source>
</evidence>
<dbReference type="Proteomes" id="UP000249016">
    <property type="component" value="Unassembled WGS sequence"/>
</dbReference>
<evidence type="ECO:0000256" key="5">
    <source>
        <dbReference type="SAM" id="SignalP"/>
    </source>
</evidence>
<evidence type="ECO:0000313" key="7">
    <source>
        <dbReference type="Proteomes" id="UP000249016"/>
    </source>
</evidence>
<comment type="similarity">
    <text evidence="1">Belongs to the bacterial solute-binding protein ModA family.</text>
</comment>
<comment type="caution">
    <text evidence="6">The sequence shown here is derived from an EMBL/GenBank/DDBJ whole genome shotgun (WGS) entry which is preliminary data.</text>
</comment>
<dbReference type="OrthoDB" id="9785015at2"/>
<dbReference type="AlphaFoldDB" id="A0A327NFP5"/>
<dbReference type="InterPro" id="IPR005950">
    <property type="entry name" value="ModA"/>
</dbReference>
<feature type="binding site" evidence="4">
    <location>
        <position position="56"/>
    </location>
    <ligand>
        <name>molybdate</name>
        <dbReference type="ChEBI" id="CHEBI:36264"/>
    </ligand>
</feature>
<evidence type="ECO:0000256" key="2">
    <source>
        <dbReference type="ARBA" id="ARBA00022723"/>
    </source>
</evidence>
<dbReference type="Pfam" id="PF13531">
    <property type="entry name" value="SBP_bac_11"/>
    <property type="match status" value="1"/>
</dbReference>
<dbReference type="PANTHER" id="PTHR30632">
    <property type="entry name" value="MOLYBDATE-BINDING PERIPLASMIC PROTEIN"/>
    <property type="match status" value="1"/>
</dbReference>
<dbReference type="NCBIfam" id="TIGR01256">
    <property type="entry name" value="modA"/>
    <property type="match status" value="1"/>
</dbReference>
<keyword evidence="3 5" id="KW-0732">Signal</keyword>
<dbReference type="EMBL" id="QLII01000001">
    <property type="protein sequence ID" value="RAI73623.1"/>
    <property type="molecule type" value="Genomic_DNA"/>
</dbReference>
<dbReference type="InterPro" id="IPR044084">
    <property type="entry name" value="AvModA-like_subst-bd"/>
</dbReference>
<keyword evidence="4" id="KW-0500">Molybdenum</keyword>